<dbReference type="OrthoDB" id="5427204at2759"/>
<dbReference type="Proteomes" id="UP000664132">
    <property type="component" value="Unassembled WGS sequence"/>
</dbReference>
<evidence type="ECO:0000256" key="1">
    <source>
        <dbReference type="SAM" id="Coils"/>
    </source>
</evidence>
<feature type="compositionally biased region" description="Polar residues" evidence="2">
    <location>
        <begin position="562"/>
        <end position="588"/>
    </location>
</feature>
<feature type="region of interest" description="Disordered" evidence="2">
    <location>
        <begin position="332"/>
        <end position="411"/>
    </location>
</feature>
<name>A0A8H8BW36_9HELO</name>
<feature type="region of interest" description="Disordered" evidence="2">
    <location>
        <begin position="562"/>
        <end position="599"/>
    </location>
</feature>
<dbReference type="AlphaFoldDB" id="A0A8H8BW36"/>
<feature type="region of interest" description="Disordered" evidence="2">
    <location>
        <begin position="39"/>
        <end position="82"/>
    </location>
</feature>
<feature type="compositionally biased region" description="Pro residues" evidence="2">
    <location>
        <begin position="341"/>
        <end position="359"/>
    </location>
</feature>
<dbReference type="EMBL" id="JAFJYH010000004">
    <property type="protein sequence ID" value="KAG4426260.1"/>
    <property type="molecule type" value="Genomic_DNA"/>
</dbReference>
<keyword evidence="1" id="KW-0175">Coiled coil</keyword>
<evidence type="ECO:0000313" key="3">
    <source>
        <dbReference type="EMBL" id="KAG4426260.1"/>
    </source>
</evidence>
<feature type="compositionally biased region" description="Low complexity" evidence="2">
    <location>
        <begin position="360"/>
        <end position="399"/>
    </location>
</feature>
<evidence type="ECO:0000256" key="2">
    <source>
        <dbReference type="SAM" id="MobiDB-lite"/>
    </source>
</evidence>
<gene>
    <name evidence="3" type="ORF">IFR04_000726</name>
</gene>
<protein>
    <submittedName>
        <fullName evidence="3">Uncharacterized protein</fullName>
    </submittedName>
</protein>
<reference evidence="3" key="1">
    <citation type="submission" date="2021-02" db="EMBL/GenBank/DDBJ databases">
        <title>Genome sequence Cadophora malorum strain M34.</title>
        <authorList>
            <person name="Stefanovic E."/>
            <person name="Vu D."/>
            <person name="Scully C."/>
            <person name="Dijksterhuis J."/>
            <person name="Roader J."/>
            <person name="Houbraken J."/>
        </authorList>
    </citation>
    <scope>NUCLEOTIDE SEQUENCE</scope>
    <source>
        <strain evidence="3">M34</strain>
    </source>
</reference>
<feature type="coiled-coil region" evidence="1">
    <location>
        <begin position="466"/>
        <end position="500"/>
    </location>
</feature>
<feature type="compositionally biased region" description="Basic and acidic residues" evidence="2">
    <location>
        <begin position="1"/>
        <end position="11"/>
    </location>
</feature>
<organism evidence="3 4">
    <name type="scientific">Cadophora malorum</name>
    <dbReference type="NCBI Taxonomy" id="108018"/>
    <lineage>
        <taxon>Eukaryota</taxon>
        <taxon>Fungi</taxon>
        <taxon>Dikarya</taxon>
        <taxon>Ascomycota</taxon>
        <taxon>Pezizomycotina</taxon>
        <taxon>Leotiomycetes</taxon>
        <taxon>Helotiales</taxon>
        <taxon>Ploettnerulaceae</taxon>
        <taxon>Cadophora</taxon>
    </lineage>
</organism>
<feature type="compositionally biased region" description="Basic and acidic residues" evidence="2">
    <location>
        <begin position="279"/>
        <end position="297"/>
    </location>
</feature>
<feature type="region of interest" description="Disordered" evidence="2">
    <location>
        <begin position="1"/>
        <end position="24"/>
    </location>
</feature>
<sequence length="655" mass="72568">MDAREREDSQSRRPSIKRPWEEESVLPEQVNVWKGTRLPPIDASYRRPSLPPQFTEIEDSWQNHYGSESSGGGVKRSRYEGHDYNSLPQEDLDLKGTFLKPIGSQSNYTPTRSPPDVPSSRREHEQVRVTAELGAPGASENVSLIEACPSCKGLIMQGSLGDEKNDSAEVLKLSASLLNNTILVLTRFMPEARGAIREGARTDLSSRVECPPIEEAGLKHTLDWLLDRIHHVNDLAEKLLQHVPQETSQGIERIFIEGENSAQDDLEHISNRRMNAESADLKRSRDSLDDANTDAKLHTRPRSIKTTLPGTEEFLSMRNVQEHHHLQATLRSAPNLRVQMNPPPPPVAPSRQLPSPPGRSLPSPTSMNFPSPSASSYGSSSQPSSHLPPAGLYHSSSSSYLPPIGQSHSPDALQAHTAALQHEVSVQKIALSSLQGEHNKLLAAFSRSQTRASALEKKHSVSDTEIISLTEEKLRLQSQVVELERDVEELARSRDEFRQAAVQEGAQYVEIVRRASRLEEVAGEERKGWNKLKFEMEQKIDALSGGSSRMDLTPSGSEQLVNNVASPTSDIDDQTQLKSEATSDSRPTSHPKVVQRDSHQALEEEIQRLRNRCAEVESALQAVREESRNMEGIVEALGLAGKSILERADRTLSCS</sequence>
<keyword evidence="4" id="KW-1185">Reference proteome</keyword>
<accession>A0A8H8BW36</accession>
<comment type="caution">
    <text evidence="3">The sequence shown here is derived from an EMBL/GenBank/DDBJ whole genome shotgun (WGS) entry which is preliminary data.</text>
</comment>
<evidence type="ECO:0000313" key="4">
    <source>
        <dbReference type="Proteomes" id="UP000664132"/>
    </source>
</evidence>
<feature type="region of interest" description="Disordered" evidence="2">
    <location>
        <begin position="99"/>
        <end position="126"/>
    </location>
</feature>
<feature type="region of interest" description="Disordered" evidence="2">
    <location>
        <begin position="276"/>
        <end position="309"/>
    </location>
</feature>
<proteinExistence type="predicted"/>